<dbReference type="InterPro" id="IPR043129">
    <property type="entry name" value="ATPase_NBD"/>
</dbReference>
<comment type="similarity">
    <text evidence="1">Belongs to the ROK (NagC/XylR) family.</text>
</comment>
<sequence>MPPEPDAPHRVSTQGPFRVVTIAFALPIDPTARCFQLIRAARPDPADAAIPPPTITRALLQRQLGLSQPSVTRHVTALIEAGLVVQDKHLPPSLPSATTPGSRGGRRTATLIPHNPGLVALGAHIGARSTLLLAVDPTGTVLAQRQVNFDVSSTPAPDTLEAIGHSLRSLAPPGTCIAGAGVAFSAAVRPDGTVTSSAYGWEEQPALPLLRSYLHQDVGISGGVQALAGYDLLTCTDPITEAAPPCASTLYCYARELISHAWMMGGTVHRPKTGSSPTVYDTLGRGSLFAGTCPVGAHPLSASSILSAAHHRGLSAHSVAELARSTKPAARELLDARARLLAEGLSSALDTLDPHRVVLAGEAFTADPLAATRIRGILEAVHPEVTLEIAPRGAVHRAATAVALHRLWQDPLSVARRAEEV</sequence>
<dbReference type="Proteomes" id="UP000251577">
    <property type="component" value="Unassembled WGS sequence"/>
</dbReference>
<name>A0A364V893_9CORY</name>
<dbReference type="Gene3D" id="3.30.420.40">
    <property type="match status" value="2"/>
</dbReference>
<evidence type="ECO:0000256" key="1">
    <source>
        <dbReference type="ARBA" id="ARBA00006479"/>
    </source>
</evidence>
<evidence type="ECO:0000313" key="3">
    <source>
        <dbReference type="Proteomes" id="UP000251577"/>
    </source>
</evidence>
<comment type="caution">
    <text evidence="2">The sequence shown here is derived from an EMBL/GenBank/DDBJ whole genome shotgun (WGS) entry which is preliminary data.</text>
</comment>
<dbReference type="Pfam" id="PF13412">
    <property type="entry name" value="HTH_24"/>
    <property type="match status" value="1"/>
</dbReference>
<dbReference type="EMBL" id="QHCV01000008">
    <property type="protein sequence ID" value="RAV32861.1"/>
    <property type="molecule type" value="Genomic_DNA"/>
</dbReference>
<dbReference type="Gene3D" id="1.10.10.10">
    <property type="entry name" value="Winged helix-like DNA-binding domain superfamily/Winged helix DNA-binding domain"/>
    <property type="match status" value="1"/>
</dbReference>
<keyword evidence="3" id="KW-1185">Reference proteome</keyword>
<proteinExistence type="inferred from homology"/>
<dbReference type="Pfam" id="PF00480">
    <property type="entry name" value="ROK"/>
    <property type="match status" value="1"/>
</dbReference>
<gene>
    <name evidence="2" type="ORF">DLJ54_01365</name>
</gene>
<dbReference type="SUPFAM" id="SSF53067">
    <property type="entry name" value="Actin-like ATPase domain"/>
    <property type="match status" value="1"/>
</dbReference>
<organism evidence="2 3">
    <name type="scientific">Corynebacterium heidelbergense</name>
    <dbReference type="NCBI Taxonomy" id="2055947"/>
    <lineage>
        <taxon>Bacteria</taxon>
        <taxon>Bacillati</taxon>
        <taxon>Actinomycetota</taxon>
        <taxon>Actinomycetes</taxon>
        <taxon>Mycobacteriales</taxon>
        <taxon>Corynebacteriaceae</taxon>
        <taxon>Corynebacterium</taxon>
    </lineage>
</organism>
<dbReference type="AlphaFoldDB" id="A0A364V893"/>
<dbReference type="InterPro" id="IPR000600">
    <property type="entry name" value="ROK"/>
</dbReference>
<protein>
    <submittedName>
        <fullName evidence="2">ROK family transcriptional regulator</fullName>
    </submittedName>
</protein>
<reference evidence="2 3" key="1">
    <citation type="journal article" date="2018" name="Syst. Appl. Microbiol.">
        <title>Corynebacterium heidelbergense sp. nov., isolated from the preen glands of Egyptian geese (Alopochen aegyptiacus).</title>
        <authorList>
            <person name="Braun M.S."/>
            <person name="Wang E."/>
            <person name="Zimmermann S."/>
            <person name="Wink M."/>
        </authorList>
    </citation>
    <scope>NUCLEOTIDE SEQUENCE [LARGE SCALE GENOMIC DNA]</scope>
    <source>
        <strain evidence="2 3">647</strain>
    </source>
</reference>
<accession>A0A364V893</accession>
<evidence type="ECO:0000313" key="2">
    <source>
        <dbReference type="EMBL" id="RAV32861.1"/>
    </source>
</evidence>
<dbReference type="PANTHER" id="PTHR18964">
    <property type="entry name" value="ROK (REPRESSOR, ORF, KINASE) FAMILY"/>
    <property type="match status" value="1"/>
</dbReference>
<dbReference type="PANTHER" id="PTHR18964:SF149">
    <property type="entry name" value="BIFUNCTIONAL UDP-N-ACETYLGLUCOSAMINE 2-EPIMERASE_N-ACETYLMANNOSAMINE KINASE"/>
    <property type="match status" value="1"/>
</dbReference>
<dbReference type="InterPro" id="IPR036388">
    <property type="entry name" value="WH-like_DNA-bd_sf"/>
</dbReference>
<dbReference type="SUPFAM" id="SSF46785">
    <property type="entry name" value="Winged helix' DNA-binding domain"/>
    <property type="match status" value="1"/>
</dbReference>
<dbReference type="InterPro" id="IPR036390">
    <property type="entry name" value="WH_DNA-bd_sf"/>
</dbReference>